<evidence type="ECO:0000256" key="9">
    <source>
        <dbReference type="RuleBase" id="RU003357"/>
    </source>
</evidence>
<dbReference type="SUPFAM" id="SSF56935">
    <property type="entry name" value="Porins"/>
    <property type="match status" value="1"/>
</dbReference>
<dbReference type="PROSITE" id="PS52016">
    <property type="entry name" value="TONB_DEPENDENT_REC_3"/>
    <property type="match status" value="1"/>
</dbReference>
<keyword evidence="10" id="KW-0732">Signal</keyword>
<keyword evidence="13" id="KW-0675">Receptor</keyword>
<dbReference type="Gene3D" id="2.40.170.20">
    <property type="entry name" value="TonB-dependent receptor, beta-barrel domain"/>
    <property type="match status" value="1"/>
</dbReference>
<dbReference type="InterPro" id="IPR037066">
    <property type="entry name" value="Plug_dom_sf"/>
</dbReference>
<keyword evidence="4 8" id="KW-0812">Transmembrane</keyword>
<organism evidence="13 14">
    <name type="scientific">Agrilutibacter solisilvae</name>
    <dbReference type="NCBI Taxonomy" id="2763317"/>
    <lineage>
        <taxon>Bacteria</taxon>
        <taxon>Pseudomonadati</taxon>
        <taxon>Pseudomonadota</taxon>
        <taxon>Gammaproteobacteria</taxon>
        <taxon>Lysobacterales</taxon>
        <taxon>Lysobacteraceae</taxon>
        <taxon>Agrilutibacter</taxon>
    </lineage>
</organism>
<keyword evidence="2 8" id="KW-0813">Transport</keyword>
<evidence type="ECO:0000256" key="1">
    <source>
        <dbReference type="ARBA" id="ARBA00004571"/>
    </source>
</evidence>
<evidence type="ECO:0000256" key="7">
    <source>
        <dbReference type="ARBA" id="ARBA00023237"/>
    </source>
</evidence>
<comment type="similarity">
    <text evidence="8 9">Belongs to the TonB-dependent receptor family.</text>
</comment>
<dbReference type="AlphaFoldDB" id="A0A974Y5V9"/>
<evidence type="ECO:0000256" key="4">
    <source>
        <dbReference type="ARBA" id="ARBA00022692"/>
    </source>
</evidence>
<evidence type="ECO:0000256" key="2">
    <source>
        <dbReference type="ARBA" id="ARBA00022448"/>
    </source>
</evidence>
<dbReference type="InterPro" id="IPR036942">
    <property type="entry name" value="Beta-barrel_TonB_sf"/>
</dbReference>
<evidence type="ECO:0000259" key="12">
    <source>
        <dbReference type="Pfam" id="PF07715"/>
    </source>
</evidence>
<evidence type="ECO:0000256" key="6">
    <source>
        <dbReference type="ARBA" id="ARBA00023136"/>
    </source>
</evidence>
<dbReference type="PANTHER" id="PTHR30069">
    <property type="entry name" value="TONB-DEPENDENT OUTER MEMBRANE RECEPTOR"/>
    <property type="match status" value="1"/>
</dbReference>
<evidence type="ECO:0000313" key="13">
    <source>
        <dbReference type="EMBL" id="QSX79066.1"/>
    </source>
</evidence>
<dbReference type="Gene3D" id="2.170.130.10">
    <property type="entry name" value="TonB-dependent receptor, plug domain"/>
    <property type="match status" value="1"/>
</dbReference>
<dbReference type="EMBL" id="CP071518">
    <property type="protein sequence ID" value="QSX79066.1"/>
    <property type="molecule type" value="Genomic_DNA"/>
</dbReference>
<evidence type="ECO:0000313" key="14">
    <source>
        <dbReference type="Proteomes" id="UP000639274"/>
    </source>
</evidence>
<evidence type="ECO:0000256" key="3">
    <source>
        <dbReference type="ARBA" id="ARBA00022452"/>
    </source>
</evidence>
<dbReference type="RefSeq" id="WP_200614988.1">
    <property type="nucleotide sequence ID" value="NZ_CP071518.1"/>
</dbReference>
<evidence type="ECO:0000256" key="8">
    <source>
        <dbReference type="PROSITE-ProRule" id="PRU01360"/>
    </source>
</evidence>
<evidence type="ECO:0000259" key="11">
    <source>
        <dbReference type="Pfam" id="PF00593"/>
    </source>
</evidence>
<dbReference type="Proteomes" id="UP000639274">
    <property type="component" value="Chromosome"/>
</dbReference>
<sequence>MRSRSPPPAIGALLASSLFAGASAQAGPVAPSAPGPGDIVTLDRVQVSATRTPQATLDTPAAVSVVRPADRPGTLGVNLSEQLPAVPGVLARSRQNHAQDEQISIRGFGTRASFGIRGARLYVDGVPATMPDGQGQVSHFPLAQAERIEVLRGPFSALYGNVAGGVVQLFTTAGQAPGAVGARLAAGSFGSYRLDVDAGDAVGASDYTLALGHFSTDGYRDHSAARRSSFNTRMGLQRDATRLTLLANALHAPDAQDPLGLDRAQFDADPRQATAGAHAFDTRKSVAQHQVGAVFEQDLTSAAQLRVLGYAGRREITQYLAIPVATQRNPLSGGGVIDLDSPFGGVDLRVTDTTTLGGRPLEWTAGIAYDRQHQHRRGYENFVGDELGVRGALRLQQDDRVDAFDQYAQATWIPAPAWTLMAGLRRSRVRFRSHDAYITTDNPDDSGALEFDAVSPVAGLGWRVRPRTLVFAAWGRGFETPTFNELGYRADGGSGLNLALRAARSRHAEAGVRHASGRKRAELVVFRADTRDELTVNTSSGGRTTFQNVPRARRRGVEASTDWPLSAQWDAQLAVTWLDARFGADFLTCAGTPCASATVPVAAGTRIPGVPRTSAFAALRWQAAQGWHARLEAQHVAAASVNNLDDERAAGYTVINLMAGYRWRRGADEADAFLTVGNVGDRDYAGSVIVNEGNRRYYEPAPGRNFTVGISWRWGGSH</sequence>
<dbReference type="InterPro" id="IPR000531">
    <property type="entry name" value="Beta-barrel_TonB"/>
</dbReference>
<protein>
    <submittedName>
        <fullName evidence="13">TonB-dependent receptor</fullName>
    </submittedName>
</protein>
<dbReference type="GO" id="GO:0015344">
    <property type="term" value="F:siderophore uptake transmembrane transporter activity"/>
    <property type="evidence" value="ECO:0007669"/>
    <property type="project" value="TreeGrafter"/>
</dbReference>
<evidence type="ECO:0000256" key="10">
    <source>
        <dbReference type="SAM" id="SignalP"/>
    </source>
</evidence>
<dbReference type="InterPro" id="IPR039426">
    <property type="entry name" value="TonB-dep_rcpt-like"/>
</dbReference>
<keyword evidence="7 8" id="KW-0998">Cell outer membrane</keyword>
<gene>
    <name evidence="13" type="ORF">I8J32_003935</name>
</gene>
<keyword evidence="14" id="KW-1185">Reference proteome</keyword>
<dbReference type="CDD" id="cd01347">
    <property type="entry name" value="ligand_gated_channel"/>
    <property type="match status" value="1"/>
</dbReference>
<keyword evidence="6 8" id="KW-0472">Membrane</keyword>
<dbReference type="GO" id="GO:0044718">
    <property type="term" value="P:siderophore transmembrane transport"/>
    <property type="evidence" value="ECO:0007669"/>
    <property type="project" value="TreeGrafter"/>
</dbReference>
<feature type="chain" id="PRO_5037284725" evidence="10">
    <location>
        <begin position="27"/>
        <end position="718"/>
    </location>
</feature>
<keyword evidence="3 8" id="KW-1134">Transmembrane beta strand</keyword>
<dbReference type="Pfam" id="PF00593">
    <property type="entry name" value="TonB_dep_Rec_b-barrel"/>
    <property type="match status" value="1"/>
</dbReference>
<feature type="signal peptide" evidence="10">
    <location>
        <begin position="1"/>
        <end position="26"/>
    </location>
</feature>
<feature type="domain" description="TonB-dependent receptor-like beta-barrel" evidence="11">
    <location>
        <begin position="241"/>
        <end position="677"/>
    </location>
</feature>
<accession>A0A974Y5V9</accession>
<dbReference type="PANTHER" id="PTHR30069:SF28">
    <property type="entry name" value="TONB-DEPENDENT RECEPTOR YNCD-RELATED"/>
    <property type="match status" value="1"/>
</dbReference>
<dbReference type="InterPro" id="IPR012910">
    <property type="entry name" value="Plug_dom"/>
</dbReference>
<dbReference type="GO" id="GO:0009279">
    <property type="term" value="C:cell outer membrane"/>
    <property type="evidence" value="ECO:0007669"/>
    <property type="project" value="UniProtKB-SubCell"/>
</dbReference>
<name>A0A974Y5V9_9GAMM</name>
<proteinExistence type="inferred from homology"/>
<dbReference type="KEGG" id="lsf:I8J32_003935"/>
<evidence type="ECO:0000256" key="5">
    <source>
        <dbReference type="ARBA" id="ARBA00023077"/>
    </source>
</evidence>
<dbReference type="Pfam" id="PF07715">
    <property type="entry name" value="Plug"/>
    <property type="match status" value="1"/>
</dbReference>
<keyword evidence="5 9" id="KW-0798">TonB box</keyword>
<feature type="domain" description="TonB-dependent receptor plug" evidence="12">
    <location>
        <begin position="57"/>
        <end position="166"/>
    </location>
</feature>
<comment type="subcellular location">
    <subcellularLocation>
        <location evidence="1 8">Cell outer membrane</location>
        <topology evidence="1 8">Multi-pass membrane protein</topology>
    </subcellularLocation>
</comment>
<reference evidence="13 14" key="1">
    <citation type="submission" date="2021-03" db="EMBL/GenBank/DDBJ databases">
        <title>Lysobacter sp. nov. isolated from soil of gangwondo yeongwol, south Korea.</title>
        <authorList>
            <person name="Kim K.R."/>
            <person name="Kim K.H."/>
            <person name="Jeon C.O."/>
        </authorList>
    </citation>
    <scope>NUCLEOTIDE SEQUENCE [LARGE SCALE GENOMIC DNA]</scope>
    <source>
        <strain evidence="13 14">R19</strain>
    </source>
</reference>